<proteinExistence type="predicted"/>
<dbReference type="EMBL" id="JAQQAF010000006">
    <property type="protein sequence ID" value="KAJ8476264.1"/>
    <property type="molecule type" value="Genomic_DNA"/>
</dbReference>
<gene>
    <name evidence="1" type="ORF">OPV22_019991</name>
</gene>
<reference evidence="1 2" key="1">
    <citation type="submission" date="2022-12" db="EMBL/GenBank/DDBJ databases">
        <title>Chromosome-scale assembly of the Ensete ventricosum genome.</title>
        <authorList>
            <person name="Dussert Y."/>
            <person name="Stocks J."/>
            <person name="Wendawek A."/>
            <person name="Woldeyes F."/>
            <person name="Nichols R.A."/>
            <person name="Borrell J.S."/>
        </authorList>
    </citation>
    <scope>NUCLEOTIDE SEQUENCE [LARGE SCALE GENOMIC DNA]</scope>
    <source>
        <strain evidence="2">cv. Maze</strain>
        <tissue evidence="1">Seeds</tissue>
    </source>
</reference>
<sequence length="104" mass="11886">MLFYASLPSDVVDYGLTNEISLHRSTVLPLVSCKDGNKRWEEENALSLHLDCGSKVPETLTSFLRKKSRIAAWNSDQLPHIYEPGLDDVVKQVPRKEPFLQHQH</sequence>
<evidence type="ECO:0000313" key="2">
    <source>
        <dbReference type="Proteomes" id="UP001222027"/>
    </source>
</evidence>
<dbReference type="AlphaFoldDB" id="A0AAV8QIA8"/>
<protein>
    <submittedName>
        <fullName evidence="1">Uncharacterized protein</fullName>
    </submittedName>
</protein>
<evidence type="ECO:0000313" key="1">
    <source>
        <dbReference type="EMBL" id="KAJ8476264.1"/>
    </source>
</evidence>
<dbReference type="Proteomes" id="UP001222027">
    <property type="component" value="Unassembled WGS sequence"/>
</dbReference>
<accession>A0AAV8QIA8</accession>
<keyword evidence="2" id="KW-1185">Reference proteome</keyword>
<comment type="caution">
    <text evidence="1">The sequence shown here is derived from an EMBL/GenBank/DDBJ whole genome shotgun (WGS) entry which is preliminary data.</text>
</comment>
<organism evidence="1 2">
    <name type="scientific">Ensete ventricosum</name>
    <name type="common">Abyssinian banana</name>
    <name type="synonym">Musa ensete</name>
    <dbReference type="NCBI Taxonomy" id="4639"/>
    <lineage>
        <taxon>Eukaryota</taxon>
        <taxon>Viridiplantae</taxon>
        <taxon>Streptophyta</taxon>
        <taxon>Embryophyta</taxon>
        <taxon>Tracheophyta</taxon>
        <taxon>Spermatophyta</taxon>
        <taxon>Magnoliopsida</taxon>
        <taxon>Liliopsida</taxon>
        <taxon>Zingiberales</taxon>
        <taxon>Musaceae</taxon>
        <taxon>Ensete</taxon>
    </lineage>
</organism>
<name>A0AAV8QIA8_ENSVE</name>